<name>A0A0R2FGA9_9LACO</name>
<feature type="compositionally biased region" description="Basic and acidic residues" evidence="1">
    <location>
        <begin position="456"/>
        <end position="465"/>
    </location>
</feature>
<accession>A0A0R2FGA9</accession>
<reference evidence="2 3" key="1">
    <citation type="journal article" date="2015" name="Genome Announc.">
        <title>Expanding the biotechnology potential of lactobacilli through comparative genomics of 213 strains and associated genera.</title>
        <authorList>
            <person name="Sun Z."/>
            <person name="Harris H.M."/>
            <person name="McCann A."/>
            <person name="Guo C."/>
            <person name="Argimon S."/>
            <person name="Zhang W."/>
            <person name="Yang X."/>
            <person name="Jeffery I.B."/>
            <person name="Cooney J.C."/>
            <person name="Kagawa T.F."/>
            <person name="Liu W."/>
            <person name="Song Y."/>
            <person name="Salvetti E."/>
            <person name="Wrobel A."/>
            <person name="Rasinkangas P."/>
            <person name="Parkhill J."/>
            <person name="Rea M.C."/>
            <person name="O'Sullivan O."/>
            <person name="Ritari J."/>
            <person name="Douillard F.P."/>
            <person name="Paul Ross R."/>
            <person name="Yang R."/>
            <person name="Briner A.E."/>
            <person name="Felis G.E."/>
            <person name="de Vos W.M."/>
            <person name="Barrangou R."/>
            <person name="Klaenhammer T.R."/>
            <person name="Caufield P.W."/>
            <person name="Cui Y."/>
            <person name="Zhang H."/>
            <person name="O'Toole P.W."/>
        </authorList>
    </citation>
    <scope>NUCLEOTIDE SEQUENCE [LARGE SCALE GENOMIC DNA]</scope>
    <source>
        <strain evidence="2 3">DSM 23365</strain>
    </source>
</reference>
<sequence>MVKVKKQRYQREFKQAWTQFASFPGYQMIEGTYPDGLPETISETFFSAMDQVNGLPVAQWTQADILAGLKLLHEQDESVDQFDEQFPVVSSLLLFIASRSDNDLNMVPLRDALTAYQDELAEAAAADGHLRWQSSVAAELKQQSVDWAKQFVSSDEFKALSIVPSKARLLILVLVGQAYEELQLTPDQWTAAALEQLLTGYVVNEMAFEPADYDQLPDLLAAFLAFAQREDLLSDAVVAEVQTATEKVMDQVVIAGKDDANYSPAKTVLLKMKADGVDINDQKLAKKYLSEYDDAVQVQRVLDGEVAYPGTVYVPKSEVETRHHVQQTANYKWYQAVATRTHDEGLKTARELWVKPEQKSVRQAHNQAEVVDIIVNFYDVMYADYVETPKRWEADHVAAYLTQLAGQTKVATYTFTTQMLRTLFGKLADEKVLTKKTAATLEQVCDRPYPRTAVAEKHEVHDLSKSRHGNKLLRRRKR</sequence>
<dbReference type="STRING" id="1423804.FD14_GL000984"/>
<dbReference type="RefSeq" id="WP_057151588.1">
    <property type="nucleotide sequence ID" value="NZ_AYZM01000016.1"/>
</dbReference>
<dbReference type="PATRIC" id="fig|1423804.4.peg.1058"/>
<evidence type="ECO:0000313" key="2">
    <source>
        <dbReference type="EMBL" id="KRN26587.1"/>
    </source>
</evidence>
<dbReference type="OrthoDB" id="2323851at2"/>
<feature type="region of interest" description="Disordered" evidence="1">
    <location>
        <begin position="456"/>
        <end position="478"/>
    </location>
</feature>
<protein>
    <submittedName>
        <fullName evidence="2">Uncharacterized protein</fullName>
    </submittedName>
</protein>
<gene>
    <name evidence="2" type="ORF">FD14_GL000984</name>
</gene>
<organism evidence="2 3">
    <name type="scientific">Secundilactobacillus similis DSM 23365 = JCM 2765</name>
    <dbReference type="NCBI Taxonomy" id="1423804"/>
    <lineage>
        <taxon>Bacteria</taxon>
        <taxon>Bacillati</taxon>
        <taxon>Bacillota</taxon>
        <taxon>Bacilli</taxon>
        <taxon>Lactobacillales</taxon>
        <taxon>Lactobacillaceae</taxon>
        <taxon>Secundilactobacillus</taxon>
    </lineage>
</organism>
<dbReference type="Proteomes" id="UP000051442">
    <property type="component" value="Unassembled WGS sequence"/>
</dbReference>
<feature type="compositionally biased region" description="Basic residues" evidence="1">
    <location>
        <begin position="466"/>
        <end position="478"/>
    </location>
</feature>
<keyword evidence="3" id="KW-1185">Reference proteome</keyword>
<evidence type="ECO:0000256" key="1">
    <source>
        <dbReference type="SAM" id="MobiDB-lite"/>
    </source>
</evidence>
<evidence type="ECO:0000313" key="3">
    <source>
        <dbReference type="Proteomes" id="UP000051442"/>
    </source>
</evidence>
<proteinExistence type="predicted"/>
<dbReference type="EMBL" id="AYZM01000016">
    <property type="protein sequence ID" value="KRN26587.1"/>
    <property type="molecule type" value="Genomic_DNA"/>
</dbReference>
<dbReference type="AlphaFoldDB" id="A0A0R2FGA9"/>
<comment type="caution">
    <text evidence="2">The sequence shown here is derived from an EMBL/GenBank/DDBJ whole genome shotgun (WGS) entry which is preliminary data.</text>
</comment>